<feature type="domain" description="DUF4376" evidence="1">
    <location>
        <begin position="94"/>
        <end position="196"/>
    </location>
</feature>
<dbReference type="OrthoDB" id="5461389at2"/>
<protein>
    <recommendedName>
        <fullName evidence="1">DUF4376 domain-containing protein</fullName>
    </recommendedName>
</protein>
<dbReference type="RefSeq" id="WP_072697400.1">
    <property type="nucleotide sequence ID" value="NZ_FRDI01000008.1"/>
</dbReference>
<dbReference type="EMBL" id="FRDI01000008">
    <property type="protein sequence ID" value="SHN66906.1"/>
    <property type="molecule type" value="Genomic_DNA"/>
</dbReference>
<dbReference type="Proteomes" id="UP000186469">
    <property type="component" value="Unassembled WGS sequence"/>
</dbReference>
<reference evidence="2 3" key="1">
    <citation type="submission" date="2016-12" db="EMBL/GenBank/DDBJ databases">
        <authorList>
            <person name="Song W.-J."/>
            <person name="Kurnit D.M."/>
        </authorList>
    </citation>
    <scope>NUCLEOTIDE SEQUENCE [LARGE SCALE GENOMIC DNA]</scope>
    <source>
        <strain evidence="2 3">DSM 11393</strain>
    </source>
</reference>
<keyword evidence="3" id="KW-1185">Reference proteome</keyword>
<gene>
    <name evidence="2" type="ORF">SAMN02745728_01708</name>
</gene>
<evidence type="ECO:0000313" key="3">
    <source>
        <dbReference type="Proteomes" id="UP000186469"/>
    </source>
</evidence>
<proteinExistence type="predicted"/>
<evidence type="ECO:0000313" key="2">
    <source>
        <dbReference type="EMBL" id="SHN66906.1"/>
    </source>
</evidence>
<name>A0A1M7T882_9BACT</name>
<accession>A0A1M7T882</accession>
<dbReference type="AlphaFoldDB" id="A0A1M7T882"/>
<dbReference type="InterPro" id="IPR025484">
    <property type="entry name" value="DUF4376"/>
</dbReference>
<dbReference type="STRING" id="1121455.SAMN02745728_01708"/>
<sequence length="219" mass="25313">MNITVIPSDKIIIVDGEALYFDYKANPNVHAIQYADGKGWIEFKNKPNEPIETEEEYKNDVEEFLILWQAEKARINEELAKLEAERNKPLTLLEARNKAYDLIKQARDNRMNNGGIVWNDYLVSCDEEALNKIAQTTLQFITKRIVSKEWKMSDGEYAFLDENLFFEMATAVGMLVDACYIVEKEKRKTIEQYGTAEEILNWLNDSKNLHDGYPSDGAE</sequence>
<organism evidence="2 3">
    <name type="scientific">Desulfovibrio litoralis DSM 11393</name>
    <dbReference type="NCBI Taxonomy" id="1121455"/>
    <lineage>
        <taxon>Bacteria</taxon>
        <taxon>Pseudomonadati</taxon>
        <taxon>Thermodesulfobacteriota</taxon>
        <taxon>Desulfovibrionia</taxon>
        <taxon>Desulfovibrionales</taxon>
        <taxon>Desulfovibrionaceae</taxon>
        <taxon>Desulfovibrio</taxon>
    </lineage>
</organism>
<dbReference type="Pfam" id="PF14301">
    <property type="entry name" value="DUF4376"/>
    <property type="match status" value="1"/>
</dbReference>
<evidence type="ECO:0000259" key="1">
    <source>
        <dbReference type="Pfam" id="PF14301"/>
    </source>
</evidence>